<accession>A0A1D9PZF0</accession>
<feature type="compositionally biased region" description="Basic and acidic residues" evidence="1">
    <location>
        <begin position="241"/>
        <end position="256"/>
    </location>
</feature>
<organism evidence="2 3">
    <name type="scientific">Sclerotinia sclerotiorum (strain ATCC 18683 / 1980 / Ss-1)</name>
    <name type="common">White mold</name>
    <name type="synonym">Whetzelinia sclerotiorum</name>
    <dbReference type="NCBI Taxonomy" id="665079"/>
    <lineage>
        <taxon>Eukaryota</taxon>
        <taxon>Fungi</taxon>
        <taxon>Dikarya</taxon>
        <taxon>Ascomycota</taxon>
        <taxon>Pezizomycotina</taxon>
        <taxon>Leotiomycetes</taxon>
        <taxon>Helotiales</taxon>
        <taxon>Sclerotiniaceae</taxon>
        <taxon>Sclerotinia</taxon>
    </lineage>
</organism>
<gene>
    <name evidence="2" type="ORF">sscle_03g028400</name>
</gene>
<evidence type="ECO:0000313" key="2">
    <source>
        <dbReference type="EMBL" id="APA08070.1"/>
    </source>
</evidence>
<proteinExistence type="predicted"/>
<evidence type="ECO:0000313" key="3">
    <source>
        <dbReference type="Proteomes" id="UP000177798"/>
    </source>
</evidence>
<evidence type="ECO:0000256" key="1">
    <source>
        <dbReference type="SAM" id="MobiDB-lite"/>
    </source>
</evidence>
<sequence length="330" mass="37956">MVYISCGDFMIAKLVSDQSFKPAYTKEKATRLYQICYRKYSRGYVRASTEKAFYEADQCFWRQFWPAEEFPGKKVGISRMKKDDEALDKNEAIVVQINQKSDQAETGYRQKEITESPCQQPLSKSDEPPKIIKPREQSRPRHNVADRDRPNTTNDKRAIDWGILTIQRRVEHRRQLRQKLTDKKARAKLSARALAGHSSKASTLSGHSHILQKESEKSQSVPRKVQLQRASPTSDLVATNLHKEVSNPRRESRHSSEPVQFPVEPFSGRLQTLDEMIQEEIEIAMQLSITHESTLDTEENRSIRQSKDGLEVANGVKRASDGQRRFCLIL</sequence>
<dbReference type="AlphaFoldDB" id="A0A1D9PZF0"/>
<dbReference type="KEGG" id="ssl:SS1G_00279"/>
<feature type="region of interest" description="Disordered" evidence="1">
    <location>
        <begin position="174"/>
        <end position="262"/>
    </location>
</feature>
<feature type="compositionally biased region" description="Basic and acidic residues" evidence="1">
    <location>
        <begin position="124"/>
        <end position="156"/>
    </location>
</feature>
<dbReference type="VEuPathDB" id="FungiDB:sscle_03g028400"/>
<dbReference type="Proteomes" id="UP000177798">
    <property type="component" value="Chromosome 3"/>
</dbReference>
<reference evidence="3" key="1">
    <citation type="journal article" date="2017" name="Genome Biol. Evol.">
        <title>The complete genome sequence of the phytopathogenic fungus Sclerotinia sclerotiorum reveals insights into the genome architecture of broad host range pathogens.</title>
        <authorList>
            <person name="Derbyshire M."/>
            <person name="Denton-Giles M."/>
            <person name="Hegedus D."/>
            <person name="Seifbarghy S."/>
            <person name="Rollins J."/>
            <person name="van Kan J."/>
            <person name="Seidl M.F."/>
            <person name="Faino L."/>
            <person name="Mbengue M."/>
            <person name="Navaud O."/>
            <person name="Raffaele S."/>
            <person name="Hammond-Kosack K."/>
            <person name="Heard S."/>
            <person name="Oliver R."/>
        </authorList>
    </citation>
    <scope>NUCLEOTIDE SEQUENCE [LARGE SCALE GENOMIC DNA]</scope>
    <source>
        <strain evidence="3">ATCC 18683 / 1980 / Ss-1</strain>
    </source>
</reference>
<dbReference type="RefSeq" id="XP_001598193.1">
    <property type="nucleotide sequence ID" value="XM_001598143.1"/>
</dbReference>
<feature type="compositionally biased region" description="Polar residues" evidence="1">
    <location>
        <begin position="228"/>
        <end position="237"/>
    </location>
</feature>
<protein>
    <submittedName>
        <fullName evidence="2">Uncharacterized protein</fullName>
    </submittedName>
</protein>
<feature type="region of interest" description="Disordered" evidence="1">
    <location>
        <begin position="104"/>
        <end position="156"/>
    </location>
</feature>
<dbReference type="EMBL" id="CP017816">
    <property type="protein sequence ID" value="APA08070.1"/>
    <property type="molecule type" value="Genomic_DNA"/>
</dbReference>
<name>A0A1D9PZF0_SCLS1</name>
<dbReference type="OMA" id="LYQICYR"/>
<dbReference type="OrthoDB" id="3550713at2759"/>